<dbReference type="PANTHER" id="PTHR42930">
    <property type="entry name" value="PHOSPHATE-SPECIFIC TRANSPORT SYSTEM ACCESSORY PROTEIN PHOU"/>
    <property type="match status" value="1"/>
</dbReference>
<feature type="domain" description="PhoU" evidence="8">
    <location>
        <begin position="46"/>
        <end position="132"/>
    </location>
</feature>
<name>K1EPL3_9MICO</name>
<dbReference type="AlphaFoldDB" id="K1EPL3"/>
<comment type="function">
    <text evidence="7">Plays a role in the regulation of phosphate uptake.</text>
</comment>
<dbReference type="GO" id="GO:0030643">
    <property type="term" value="P:intracellular phosphate ion homeostasis"/>
    <property type="evidence" value="ECO:0007669"/>
    <property type="project" value="InterPro"/>
</dbReference>
<dbReference type="SUPFAM" id="SSF109755">
    <property type="entry name" value="PhoU-like"/>
    <property type="match status" value="1"/>
</dbReference>
<dbReference type="Gene3D" id="1.20.58.220">
    <property type="entry name" value="Phosphate transport system protein phou homolog 2, domain 2"/>
    <property type="match status" value="1"/>
</dbReference>
<evidence type="ECO:0000256" key="3">
    <source>
        <dbReference type="ARBA" id="ARBA00011738"/>
    </source>
</evidence>
<evidence type="ECO:0000256" key="4">
    <source>
        <dbReference type="ARBA" id="ARBA00022448"/>
    </source>
</evidence>
<evidence type="ECO:0000313" key="9">
    <source>
        <dbReference type="EMBL" id="EKA61168.1"/>
    </source>
</evidence>
<dbReference type="NCBIfam" id="TIGR02135">
    <property type="entry name" value="phoU_full"/>
    <property type="match status" value="1"/>
</dbReference>
<comment type="similarity">
    <text evidence="2 7">Belongs to the PhoU family.</text>
</comment>
<keyword evidence="4 7" id="KW-0813">Transport</keyword>
<dbReference type="GO" id="GO:0045936">
    <property type="term" value="P:negative regulation of phosphate metabolic process"/>
    <property type="evidence" value="ECO:0007669"/>
    <property type="project" value="InterPro"/>
</dbReference>
<evidence type="ECO:0000256" key="2">
    <source>
        <dbReference type="ARBA" id="ARBA00008107"/>
    </source>
</evidence>
<keyword evidence="5 7" id="KW-0963">Cytoplasm</keyword>
<dbReference type="Proteomes" id="UP000004474">
    <property type="component" value="Unassembled WGS sequence"/>
</dbReference>
<keyword evidence="6 7" id="KW-0592">Phosphate transport</keyword>
<comment type="caution">
    <text evidence="9">The sequence shown here is derived from an EMBL/GenBank/DDBJ whole genome shotgun (WGS) entry which is preliminary data.</text>
</comment>
<sequence length="253" mass="28218">MFTCPPQDVHRDRVHWPGHLPVHTDEGDTMRQIFHDELEQIASDLVELAGLVATAIRQSTEALLEADVQLADRVIEGDRAIDDRRNDLDARSVDLLARQAPVASDLRTVVASMRMSSDLERMGDLARHVAQVARMRYPEQAVPTELRETFMRMGSIAERIVTEVAAVILSQDVAAAGEIERIDDELDVLHREMFTLLAEGAWQHGTTSAVDVALLSRYFERFGDHAVTVARRVNFLVTGQAGAVELPEESERS</sequence>
<dbReference type="InterPro" id="IPR026022">
    <property type="entry name" value="PhoU_dom"/>
</dbReference>
<evidence type="ECO:0000256" key="6">
    <source>
        <dbReference type="ARBA" id="ARBA00022592"/>
    </source>
</evidence>
<dbReference type="PATRIC" id="fig|1210046.3.peg.1692"/>
<dbReference type="eggNOG" id="COG0704">
    <property type="taxonomic scope" value="Bacteria"/>
</dbReference>
<dbReference type="PANTHER" id="PTHR42930:SF3">
    <property type="entry name" value="PHOSPHATE-SPECIFIC TRANSPORT SYSTEM ACCESSORY PROTEIN PHOU"/>
    <property type="match status" value="1"/>
</dbReference>
<comment type="subcellular location">
    <subcellularLocation>
        <location evidence="1 7">Cytoplasm</location>
    </subcellularLocation>
</comment>
<dbReference type="InterPro" id="IPR028366">
    <property type="entry name" value="PhoU"/>
</dbReference>
<proteinExistence type="inferred from homology"/>
<evidence type="ECO:0000256" key="1">
    <source>
        <dbReference type="ARBA" id="ARBA00004496"/>
    </source>
</evidence>
<feature type="domain" description="PhoU" evidence="8">
    <location>
        <begin position="151"/>
        <end position="233"/>
    </location>
</feature>
<evidence type="ECO:0000256" key="5">
    <source>
        <dbReference type="ARBA" id="ARBA00022490"/>
    </source>
</evidence>
<dbReference type="EMBL" id="ALWX01000039">
    <property type="protein sequence ID" value="EKA61168.1"/>
    <property type="molecule type" value="Genomic_DNA"/>
</dbReference>
<evidence type="ECO:0000313" key="10">
    <source>
        <dbReference type="Proteomes" id="UP000004474"/>
    </source>
</evidence>
<dbReference type="STRING" id="1210046.B277_08844"/>
<dbReference type="FunFam" id="1.20.58.220:FF:000004">
    <property type="entry name" value="Phosphate-specific transport system accessory protein PhoU"/>
    <property type="match status" value="1"/>
</dbReference>
<dbReference type="PIRSF" id="PIRSF003107">
    <property type="entry name" value="PhoU"/>
    <property type="match status" value="1"/>
</dbReference>
<dbReference type="GO" id="GO:0006817">
    <property type="term" value="P:phosphate ion transport"/>
    <property type="evidence" value="ECO:0007669"/>
    <property type="project" value="UniProtKB-KW"/>
</dbReference>
<protein>
    <recommendedName>
        <fullName evidence="7">Phosphate-specific transport system accessory protein PhoU</fullName>
    </recommendedName>
</protein>
<evidence type="ECO:0000259" key="8">
    <source>
        <dbReference type="Pfam" id="PF01895"/>
    </source>
</evidence>
<evidence type="ECO:0000256" key="7">
    <source>
        <dbReference type="PIRNR" id="PIRNR003107"/>
    </source>
</evidence>
<reference evidence="9 10" key="1">
    <citation type="journal article" date="2012" name="J. Bacteriol.">
        <title>Genome Sequence of Janibacter hoylei MTCC8307, Isolated from the Stratospheric Air.</title>
        <authorList>
            <person name="Pawar S.P."/>
            <person name="Dhotre D.P."/>
            <person name="Shetty S.A."/>
            <person name="Chowdhury S.P."/>
            <person name="Chaudhari B.L."/>
            <person name="Shouche Y.S."/>
        </authorList>
    </citation>
    <scope>NUCLEOTIDE SEQUENCE [LARGE SCALE GENOMIC DNA]</scope>
    <source>
        <strain evidence="9 10">PVAS-1</strain>
    </source>
</reference>
<accession>K1EPL3</accession>
<dbReference type="Pfam" id="PF01895">
    <property type="entry name" value="PhoU"/>
    <property type="match status" value="2"/>
</dbReference>
<gene>
    <name evidence="9" type="ORF">B277_08844</name>
</gene>
<dbReference type="GO" id="GO:0005737">
    <property type="term" value="C:cytoplasm"/>
    <property type="evidence" value="ECO:0007669"/>
    <property type="project" value="UniProtKB-SubCell"/>
</dbReference>
<dbReference type="InterPro" id="IPR038078">
    <property type="entry name" value="PhoU-like_sf"/>
</dbReference>
<comment type="subunit">
    <text evidence="3 7">Homodimer.</text>
</comment>
<organism evidence="9 10">
    <name type="scientific">Janibacter hoylei PVAS-1</name>
    <dbReference type="NCBI Taxonomy" id="1210046"/>
    <lineage>
        <taxon>Bacteria</taxon>
        <taxon>Bacillati</taxon>
        <taxon>Actinomycetota</taxon>
        <taxon>Actinomycetes</taxon>
        <taxon>Micrococcales</taxon>
        <taxon>Intrasporangiaceae</taxon>
        <taxon>Janibacter</taxon>
    </lineage>
</organism>